<evidence type="ECO:0000256" key="9">
    <source>
        <dbReference type="ARBA" id="ARBA00048248"/>
    </source>
</evidence>
<dbReference type="InterPro" id="IPR014729">
    <property type="entry name" value="Rossmann-like_a/b/a_fold"/>
</dbReference>
<sequence length="395" mass="44075">MASIEAALAEIKRGVEELIPEEELIKKLKENRPLRIKLGADPTAPDIHLGHTVIMNKLRAFQELGHEVIFLIGDYTAMVGDPSGKNTTRPPLTREQVLKNAETYKEQIFKILDPAKTRIEFNSTWLSELGTDGMIRLAASSTVARMLERDDFKKRYSNNQPIAIHEFIYPLLQGYDSVALKADVELGGTDQKFNLLMGRELQKQNGQSQQVVITMPLLVGLDGVKKMSKSAHNYIGISDVPNEMFGKIMSISDDLMWNYYELLSFRPLEEIAGLKEEIANGRNPRDVKILLAKEIIARFHSEADADAAEAEFINRFQKGAMPEEMPEFSFEQGVAIANLLKDANLVGSTSDALRMIRQGAVKIDGEKLDDTKLVPAAGTAVYQVGKRKFARITLA</sequence>
<comment type="subcellular location">
    <subcellularLocation>
        <location evidence="10">Cytoplasm</location>
    </subcellularLocation>
</comment>
<evidence type="ECO:0000256" key="6">
    <source>
        <dbReference type="ARBA" id="ARBA00022884"/>
    </source>
</evidence>
<organism evidence="12 13">
    <name type="scientific">Enterovibrio coralii</name>
    <dbReference type="NCBI Taxonomy" id="294935"/>
    <lineage>
        <taxon>Bacteria</taxon>
        <taxon>Pseudomonadati</taxon>
        <taxon>Pseudomonadota</taxon>
        <taxon>Gammaproteobacteria</taxon>
        <taxon>Vibrionales</taxon>
        <taxon>Vibrionaceae</taxon>
        <taxon>Enterovibrio</taxon>
    </lineage>
</organism>
<keyword evidence="5 10" id="KW-0067">ATP-binding</keyword>
<comment type="subunit">
    <text evidence="1 10">Homodimer.</text>
</comment>
<dbReference type="Gene3D" id="3.10.290.10">
    <property type="entry name" value="RNA-binding S4 domain"/>
    <property type="match status" value="1"/>
</dbReference>
<reference evidence="12 13" key="1">
    <citation type="submission" date="2015-11" db="EMBL/GenBank/DDBJ databases">
        <title>Genomic Taxonomy of the Vibrionaceae.</title>
        <authorList>
            <person name="Gomez-Gil B."/>
            <person name="Enciso-Ibarra J."/>
        </authorList>
    </citation>
    <scope>NUCLEOTIDE SEQUENCE [LARGE SCALE GENOMIC DNA]</scope>
    <source>
        <strain evidence="12 13">CAIM 912</strain>
    </source>
</reference>
<dbReference type="OrthoDB" id="9804243at2"/>
<dbReference type="FunFam" id="1.10.240.10:FF:000006">
    <property type="entry name" value="Tyrosine--tRNA ligase"/>
    <property type="match status" value="1"/>
</dbReference>
<dbReference type="GO" id="GO:0004831">
    <property type="term" value="F:tyrosine-tRNA ligase activity"/>
    <property type="evidence" value="ECO:0007669"/>
    <property type="project" value="UniProtKB-UniRule"/>
</dbReference>
<dbReference type="InterPro" id="IPR024088">
    <property type="entry name" value="Tyr-tRNA-ligase_bac-type"/>
</dbReference>
<evidence type="ECO:0000256" key="1">
    <source>
        <dbReference type="ARBA" id="ARBA00011738"/>
    </source>
</evidence>
<dbReference type="FunFam" id="3.10.290.10:FF:000022">
    <property type="entry name" value="Tyrosine--tRNA ligase"/>
    <property type="match status" value="1"/>
</dbReference>
<evidence type="ECO:0000256" key="3">
    <source>
        <dbReference type="ARBA" id="ARBA00022598"/>
    </source>
</evidence>
<dbReference type="InterPro" id="IPR002305">
    <property type="entry name" value="aa-tRNA-synth_Ic"/>
</dbReference>
<dbReference type="RefSeq" id="WP_067420110.1">
    <property type="nucleotide sequence ID" value="NZ_LNTY01000062.1"/>
</dbReference>
<feature type="short sequence motif" description="'HIGH' region" evidence="10">
    <location>
        <begin position="42"/>
        <end position="51"/>
    </location>
</feature>
<evidence type="ECO:0000256" key="11">
    <source>
        <dbReference type="PROSITE-ProRule" id="PRU00182"/>
    </source>
</evidence>
<keyword evidence="7 10" id="KW-0648">Protein biosynthesis</keyword>
<protein>
    <recommendedName>
        <fullName evidence="10">Tyrosine--tRNA ligase</fullName>
        <ecNumber evidence="10">6.1.1.1</ecNumber>
    </recommendedName>
    <alternativeName>
        <fullName evidence="10">Tyrosyl-tRNA synthetase</fullName>
        <shortName evidence="10">TyrRS</shortName>
    </alternativeName>
</protein>
<dbReference type="InterPro" id="IPR036986">
    <property type="entry name" value="S4_RNA-bd_sf"/>
</dbReference>
<dbReference type="Proteomes" id="UP000070529">
    <property type="component" value="Unassembled WGS sequence"/>
</dbReference>
<dbReference type="PROSITE" id="PS50889">
    <property type="entry name" value="S4"/>
    <property type="match status" value="1"/>
</dbReference>
<dbReference type="GO" id="GO:0006437">
    <property type="term" value="P:tyrosyl-tRNA aminoacylation"/>
    <property type="evidence" value="ECO:0007669"/>
    <property type="project" value="UniProtKB-UniRule"/>
</dbReference>
<keyword evidence="2 10" id="KW-0963">Cytoplasm</keyword>
<evidence type="ECO:0000313" key="13">
    <source>
        <dbReference type="Proteomes" id="UP000070529"/>
    </source>
</evidence>
<evidence type="ECO:0000256" key="4">
    <source>
        <dbReference type="ARBA" id="ARBA00022741"/>
    </source>
</evidence>
<accession>A0A135I2F9</accession>
<keyword evidence="8 10" id="KW-0030">Aminoacyl-tRNA synthetase</keyword>
<dbReference type="PANTHER" id="PTHR11766">
    <property type="entry name" value="TYROSYL-TRNA SYNTHETASE"/>
    <property type="match status" value="1"/>
</dbReference>
<dbReference type="FunFam" id="3.40.50.620:FF:000061">
    <property type="entry name" value="Tyrosine--tRNA ligase"/>
    <property type="match status" value="1"/>
</dbReference>
<dbReference type="Gene3D" id="3.40.50.620">
    <property type="entry name" value="HUPs"/>
    <property type="match status" value="1"/>
</dbReference>
<evidence type="ECO:0000256" key="2">
    <source>
        <dbReference type="ARBA" id="ARBA00022490"/>
    </source>
</evidence>
<keyword evidence="4 10" id="KW-0547">Nucleotide-binding</keyword>
<dbReference type="CDD" id="cd00805">
    <property type="entry name" value="TyrRS_core"/>
    <property type="match status" value="1"/>
</dbReference>
<dbReference type="STRING" id="294935.ATN88_15165"/>
<evidence type="ECO:0000256" key="10">
    <source>
        <dbReference type="HAMAP-Rule" id="MF_02007"/>
    </source>
</evidence>
<dbReference type="AlphaFoldDB" id="A0A135I2F9"/>
<comment type="similarity">
    <text evidence="10">Belongs to the class-I aminoacyl-tRNA synthetase family. TyrS type 2 subfamily.</text>
</comment>
<proteinExistence type="inferred from homology"/>
<dbReference type="GO" id="GO:0003723">
    <property type="term" value="F:RNA binding"/>
    <property type="evidence" value="ECO:0007669"/>
    <property type="project" value="UniProtKB-KW"/>
</dbReference>
<comment type="catalytic activity">
    <reaction evidence="9 10">
        <text>tRNA(Tyr) + L-tyrosine + ATP = L-tyrosyl-tRNA(Tyr) + AMP + diphosphate + H(+)</text>
        <dbReference type="Rhea" id="RHEA:10220"/>
        <dbReference type="Rhea" id="RHEA-COMP:9706"/>
        <dbReference type="Rhea" id="RHEA-COMP:9707"/>
        <dbReference type="ChEBI" id="CHEBI:15378"/>
        <dbReference type="ChEBI" id="CHEBI:30616"/>
        <dbReference type="ChEBI" id="CHEBI:33019"/>
        <dbReference type="ChEBI" id="CHEBI:58315"/>
        <dbReference type="ChEBI" id="CHEBI:78442"/>
        <dbReference type="ChEBI" id="CHEBI:78536"/>
        <dbReference type="ChEBI" id="CHEBI:456215"/>
        <dbReference type="EC" id="6.1.1.1"/>
    </reaction>
</comment>
<evidence type="ECO:0000256" key="8">
    <source>
        <dbReference type="ARBA" id="ARBA00023146"/>
    </source>
</evidence>
<evidence type="ECO:0000313" key="12">
    <source>
        <dbReference type="EMBL" id="KXF79622.1"/>
    </source>
</evidence>
<dbReference type="Pfam" id="PF00579">
    <property type="entry name" value="tRNA-synt_1b"/>
    <property type="match status" value="1"/>
</dbReference>
<dbReference type="CDD" id="cd00165">
    <property type="entry name" value="S4"/>
    <property type="match status" value="1"/>
</dbReference>
<dbReference type="GO" id="GO:0005524">
    <property type="term" value="F:ATP binding"/>
    <property type="evidence" value="ECO:0007669"/>
    <property type="project" value="UniProtKB-UniRule"/>
</dbReference>
<keyword evidence="6 11" id="KW-0694">RNA-binding</keyword>
<evidence type="ECO:0000256" key="5">
    <source>
        <dbReference type="ARBA" id="ARBA00022840"/>
    </source>
</evidence>
<dbReference type="SUPFAM" id="SSF52374">
    <property type="entry name" value="Nucleotidylyl transferase"/>
    <property type="match status" value="1"/>
</dbReference>
<feature type="binding site" evidence="10">
    <location>
        <position position="229"/>
    </location>
    <ligand>
        <name>ATP</name>
        <dbReference type="ChEBI" id="CHEBI:30616"/>
    </ligand>
</feature>
<dbReference type="PROSITE" id="PS00178">
    <property type="entry name" value="AA_TRNA_LIGASE_I"/>
    <property type="match status" value="1"/>
</dbReference>
<dbReference type="EMBL" id="LNTY01000062">
    <property type="protein sequence ID" value="KXF79622.1"/>
    <property type="molecule type" value="Genomic_DNA"/>
</dbReference>
<dbReference type="HAMAP" id="MF_02007">
    <property type="entry name" value="Tyr_tRNA_synth_type2"/>
    <property type="match status" value="1"/>
</dbReference>
<dbReference type="Gene3D" id="1.10.240.10">
    <property type="entry name" value="Tyrosyl-Transfer RNA Synthetase"/>
    <property type="match status" value="1"/>
</dbReference>
<feature type="short sequence motif" description="'KMSKS' region" evidence="10">
    <location>
        <begin position="226"/>
        <end position="230"/>
    </location>
</feature>
<gene>
    <name evidence="10" type="primary">tyrS</name>
    <name evidence="12" type="ORF">ATN88_15165</name>
</gene>
<keyword evidence="3 10" id="KW-0436">Ligase</keyword>
<dbReference type="PANTHER" id="PTHR11766:SF1">
    <property type="entry name" value="TYROSINE--TRNA LIGASE"/>
    <property type="match status" value="1"/>
</dbReference>
<dbReference type="NCBIfam" id="TIGR00234">
    <property type="entry name" value="tyrS"/>
    <property type="match status" value="1"/>
</dbReference>
<dbReference type="GO" id="GO:0005829">
    <property type="term" value="C:cytosol"/>
    <property type="evidence" value="ECO:0007669"/>
    <property type="project" value="TreeGrafter"/>
</dbReference>
<comment type="caution">
    <text evidence="12">The sequence shown here is derived from an EMBL/GenBank/DDBJ whole genome shotgun (WGS) entry which is preliminary data.</text>
</comment>
<dbReference type="InterPro" id="IPR024108">
    <property type="entry name" value="Tyr-tRNA-ligase_bac_2"/>
</dbReference>
<dbReference type="PRINTS" id="PR01040">
    <property type="entry name" value="TRNASYNTHTYR"/>
</dbReference>
<keyword evidence="13" id="KW-1185">Reference proteome</keyword>
<dbReference type="InterPro" id="IPR002307">
    <property type="entry name" value="Tyr-tRNA-ligase"/>
</dbReference>
<dbReference type="InterPro" id="IPR001412">
    <property type="entry name" value="aa-tRNA-synth_I_CS"/>
</dbReference>
<comment type="function">
    <text evidence="10">Catalyzes the attachment of tyrosine to tRNA(Tyr) in a two-step reaction: tyrosine is first activated by ATP to form Tyr-AMP and then transferred to the acceptor end of tRNA(Tyr).</text>
</comment>
<name>A0A135I2F9_9GAMM</name>
<dbReference type="SUPFAM" id="SSF55174">
    <property type="entry name" value="Alpha-L RNA-binding motif"/>
    <property type="match status" value="1"/>
</dbReference>
<dbReference type="EC" id="6.1.1.1" evidence="10"/>
<evidence type="ECO:0000256" key="7">
    <source>
        <dbReference type="ARBA" id="ARBA00022917"/>
    </source>
</evidence>